<dbReference type="AlphaFoldDB" id="A0AA39HMK9"/>
<evidence type="ECO:0000256" key="1">
    <source>
        <dbReference type="SAM" id="Coils"/>
    </source>
</evidence>
<evidence type="ECO:0000256" key="2">
    <source>
        <dbReference type="SAM" id="MobiDB-lite"/>
    </source>
</evidence>
<protein>
    <submittedName>
        <fullName evidence="4">Uncharacterized protein</fullName>
    </submittedName>
</protein>
<reference evidence="4" key="1">
    <citation type="submission" date="2023-06" db="EMBL/GenBank/DDBJ databases">
        <title>Genomic analysis of the entomopathogenic nematode Steinernema hermaphroditum.</title>
        <authorList>
            <person name="Schwarz E.M."/>
            <person name="Heppert J.K."/>
            <person name="Baniya A."/>
            <person name="Schwartz H.T."/>
            <person name="Tan C.-H."/>
            <person name="Antoshechkin I."/>
            <person name="Sternberg P.W."/>
            <person name="Goodrich-Blair H."/>
            <person name="Dillman A.R."/>
        </authorList>
    </citation>
    <scope>NUCLEOTIDE SEQUENCE</scope>
    <source>
        <strain evidence="4">PS9179</strain>
        <tissue evidence="4">Whole animal</tissue>
    </source>
</reference>
<keyword evidence="3" id="KW-1133">Transmembrane helix</keyword>
<dbReference type="Proteomes" id="UP001175271">
    <property type="component" value="Unassembled WGS sequence"/>
</dbReference>
<keyword evidence="3" id="KW-0472">Membrane</keyword>
<name>A0AA39HMK9_9BILA</name>
<dbReference type="EMBL" id="JAUCMV010000004">
    <property type="protein sequence ID" value="KAK0407499.1"/>
    <property type="molecule type" value="Genomic_DNA"/>
</dbReference>
<keyword evidence="1" id="KW-0175">Coiled coil</keyword>
<sequence>MRLNEMPRSLTGFETPLKPSERSFRARDKTINKQKREIHQLKQRNEELERKNESYCKQVVALESKNEELRRVIEEKNTRFQEVLKAFTTLEKLNVFESELQKRAILTYKRKSEDLDLQNQNLFNRSVLAEAEVTKLSAANEELSILNDSLQGEKLDMSVSCTAEKRGNERAIAKLSKTIDKFFEPEEGIETVMEESANIFKEVADVEEELLFRTKSHFERRISELQLRKRAVARAAFLEQKRRLEHEAEQLRNTRLKYLMVVLAILLFFLSLISNIA</sequence>
<gene>
    <name evidence="4" type="ORF">QR680_019226</name>
</gene>
<keyword evidence="5" id="KW-1185">Reference proteome</keyword>
<organism evidence="4 5">
    <name type="scientific">Steinernema hermaphroditum</name>
    <dbReference type="NCBI Taxonomy" id="289476"/>
    <lineage>
        <taxon>Eukaryota</taxon>
        <taxon>Metazoa</taxon>
        <taxon>Ecdysozoa</taxon>
        <taxon>Nematoda</taxon>
        <taxon>Chromadorea</taxon>
        <taxon>Rhabditida</taxon>
        <taxon>Tylenchina</taxon>
        <taxon>Panagrolaimomorpha</taxon>
        <taxon>Strongyloidoidea</taxon>
        <taxon>Steinernematidae</taxon>
        <taxon>Steinernema</taxon>
    </lineage>
</organism>
<feature type="transmembrane region" description="Helical" evidence="3">
    <location>
        <begin position="258"/>
        <end position="276"/>
    </location>
</feature>
<keyword evidence="3" id="KW-0812">Transmembrane</keyword>
<feature type="coiled-coil region" evidence="1">
    <location>
        <begin position="31"/>
        <end position="86"/>
    </location>
</feature>
<proteinExistence type="predicted"/>
<evidence type="ECO:0000313" key="5">
    <source>
        <dbReference type="Proteomes" id="UP001175271"/>
    </source>
</evidence>
<comment type="caution">
    <text evidence="4">The sequence shown here is derived from an EMBL/GenBank/DDBJ whole genome shotgun (WGS) entry which is preliminary data.</text>
</comment>
<evidence type="ECO:0000313" key="4">
    <source>
        <dbReference type="EMBL" id="KAK0407499.1"/>
    </source>
</evidence>
<accession>A0AA39HMK9</accession>
<feature type="region of interest" description="Disordered" evidence="2">
    <location>
        <begin position="1"/>
        <end position="23"/>
    </location>
</feature>
<evidence type="ECO:0000256" key="3">
    <source>
        <dbReference type="SAM" id="Phobius"/>
    </source>
</evidence>